<evidence type="ECO:0000313" key="4">
    <source>
        <dbReference type="EMBL" id="ADK84482.1"/>
    </source>
</evidence>
<dbReference type="OrthoDB" id="5365311at2"/>
<dbReference type="GO" id="GO:0016829">
    <property type="term" value="F:lyase activity"/>
    <property type="evidence" value="ECO:0007669"/>
    <property type="project" value="UniProtKB-KW"/>
</dbReference>
<gene>
    <name evidence="4" type="ordered locus">Deba_1114</name>
</gene>
<evidence type="ECO:0000256" key="1">
    <source>
        <dbReference type="ARBA" id="ARBA00005254"/>
    </source>
</evidence>
<dbReference type="Gene3D" id="1.10.12.10">
    <property type="entry name" value="Lyase 2-enoyl-coa Hydratase, Chain A, domain 2"/>
    <property type="match status" value="1"/>
</dbReference>
<comment type="similarity">
    <text evidence="1 3">Belongs to the enoyl-CoA hydratase/isomerase family.</text>
</comment>
<dbReference type="FunFam" id="3.90.226.10:FF:000009">
    <property type="entry name" value="Carnitinyl-CoA dehydratase"/>
    <property type="match status" value="1"/>
</dbReference>
<dbReference type="PANTHER" id="PTHR11941">
    <property type="entry name" value="ENOYL-COA HYDRATASE-RELATED"/>
    <property type="match status" value="1"/>
</dbReference>
<dbReference type="HOGENOM" id="CLU_009834_7_6_7"/>
<sequence length="260" mass="27139">MAYEFEKIKATQDGAVLVATIDSPPANALGQGVLRDLSALLDQAQADEAVRVIVLCGQGPKLFSAGADISEFAGLQAGVVPKYNGNEIFSRIETFPKVVIAAMQGAAFGGGLELCLCCHLRVMSEKAICGLPEVKLGFMPGWGGTQRLPRLIGKTKAMELILTGDFISANQALALGLVCALAPAEETVAHAVKLAQKLAAGAPLAQREIIKAIHNGLQTTVADGVKNVEGAGVATLLGSQDFKEGAKAFLEKRKAQFVGR</sequence>
<dbReference type="CDD" id="cd06558">
    <property type="entry name" value="crotonase-like"/>
    <property type="match status" value="1"/>
</dbReference>
<name>E1QIQ9_DESB2</name>
<accession>E1QIQ9</accession>
<keyword evidence="5" id="KW-1185">Reference proteome</keyword>
<evidence type="ECO:0000256" key="2">
    <source>
        <dbReference type="ARBA" id="ARBA00023239"/>
    </source>
</evidence>
<organism evidence="4 5">
    <name type="scientific">Desulfarculus baarsii (strain ATCC 33931 / DSM 2075 / LMG 7858 / VKM B-1802 / 2st14)</name>
    <dbReference type="NCBI Taxonomy" id="644282"/>
    <lineage>
        <taxon>Bacteria</taxon>
        <taxon>Pseudomonadati</taxon>
        <taxon>Thermodesulfobacteriota</taxon>
        <taxon>Desulfarculia</taxon>
        <taxon>Desulfarculales</taxon>
        <taxon>Desulfarculaceae</taxon>
        <taxon>Desulfarculus</taxon>
    </lineage>
</organism>
<dbReference type="Proteomes" id="UP000009047">
    <property type="component" value="Chromosome"/>
</dbReference>
<dbReference type="InterPro" id="IPR018376">
    <property type="entry name" value="Enoyl-CoA_hyd/isom_CS"/>
</dbReference>
<dbReference type="InterPro" id="IPR001753">
    <property type="entry name" value="Enoyl-CoA_hydra/iso"/>
</dbReference>
<evidence type="ECO:0000313" key="5">
    <source>
        <dbReference type="Proteomes" id="UP000009047"/>
    </source>
</evidence>
<dbReference type="GO" id="GO:0006635">
    <property type="term" value="P:fatty acid beta-oxidation"/>
    <property type="evidence" value="ECO:0007669"/>
    <property type="project" value="TreeGrafter"/>
</dbReference>
<dbReference type="Gene3D" id="3.90.226.10">
    <property type="entry name" value="2-enoyl-CoA Hydratase, Chain A, domain 1"/>
    <property type="match status" value="1"/>
</dbReference>
<dbReference type="EMBL" id="CP002085">
    <property type="protein sequence ID" value="ADK84482.1"/>
    <property type="molecule type" value="Genomic_DNA"/>
</dbReference>
<dbReference type="PANTHER" id="PTHR11941:SF54">
    <property type="entry name" value="ENOYL-COA HYDRATASE, MITOCHONDRIAL"/>
    <property type="match status" value="1"/>
</dbReference>
<dbReference type="AlphaFoldDB" id="E1QIQ9"/>
<dbReference type="SUPFAM" id="SSF52096">
    <property type="entry name" value="ClpP/crotonase"/>
    <property type="match status" value="1"/>
</dbReference>
<dbReference type="KEGG" id="dbr:Deba_1114"/>
<dbReference type="InterPro" id="IPR029045">
    <property type="entry name" value="ClpP/crotonase-like_dom_sf"/>
</dbReference>
<dbReference type="PROSITE" id="PS00166">
    <property type="entry name" value="ENOYL_COA_HYDRATASE"/>
    <property type="match status" value="1"/>
</dbReference>
<protein>
    <submittedName>
        <fullName evidence="4">Enoyl-CoA hydratase/isomerase</fullName>
    </submittedName>
</protein>
<dbReference type="eggNOG" id="COG1024">
    <property type="taxonomic scope" value="Bacteria"/>
</dbReference>
<dbReference type="Pfam" id="PF00378">
    <property type="entry name" value="ECH_1"/>
    <property type="match status" value="1"/>
</dbReference>
<dbReference type="RefSeq" id="WP_013257936.1">
    <property type="nucleotide sequence ID" value="NC_014365.1"/>
</dbReference>
<dbReference type="STRING" id="644282.Deba_1114"/>
<proteinExistence type="inferred from homology"/>
<reference evidence="4 5" key="1">
    <citation type="journal article" date="2010" name="Stand. Genomic Sci.">
        <title>Complete genome sequence of Desulfarculus baarsii type strain (2st14).</title>
        <authorList>
            <person name="Sun H."/>
            <person name="Spring S."/>
            <person name="Lapidus A."/>
            <person name="Davenport K."/>
            <person name="Del Rio T.G."/>
            <person name="Tice H."/>
            <person name="Nolan M."/>
            <person name="Copeland A."/>
            <person name="Cheng J.F."/>
            <person name="Lucas S."/>
            <person name="Tapia R."/>
            <person name="Goodwin L."/>
            <person name="Pitluck S."/>
            <person name="Ivanova N."/>
            <person name="Pagani I."/>
            <person name="Mavromatis K."/>
            <person name="Ovchinnikova G."/>
            <person name="Pati A."/>
            <person name="Chen A."/>
            <person name="Palaniappan K."/>
            <person name="Hauser L."/>
            <person name="Chang Y.J."/>
            <person name="Jeffries C.D."/>
            <person name="Detter J.C."/>
            <person name="Han C."/>
            <person name="Rohde M."/>
            <person name="Brambilla E."/>
            <person name="Goker M."/>
            <person name="Woyke T."/>
            <person name="Bristow J."/>
            <person name="Eisen J.A."/>
            <person name="Markowitz V."/>
            <person name="Hugenholtz P."/>
            <person name="Kyrpides N.C."/>
            <person name="Klenk H.P."/>
            <person name="Land M."/>
        </authorList>
    </citation>
    <scope>NUCLEOTIDE SEQUENCE [LARGE SCALE GENOMIC DNA]</scope>
    <source>
        <strain evidence="5">ATCC 33931 / DSM 2075 / LMG 7858 / VKM B-1802 / 2st14</strain>
    </source>
</reference>
<evidence type="ECO:0000256" key="3">
    <source>
        <dbReference type="RuleBase" id="RU003707"/>
    </source>
</evidence>
<dbReference type="InterPro" id="IPR014748">
    <property type="entry name" value="Enoyl-CoA_hydra_C"/>
</dbReference>
<keyword evidence="2" id="KW-0456">Lyase</keyword>